<dbReference type="Proteomes" id="UP001285154">
    <property type="component" value="Unassembled WGS sequence"/>
</dbReference>
<accession>A0ABU5A9D0</accession>
<feature type="compositionally biased region" description="Low complexity" evidence="1">
    <location>
        <begin position="249"/>
        <end position="264"/>
    </location>
</feature>
<sequence length="909" mass="96580">MVHIIPILTGERRLDTGNAVQYPDSSPVGEAMQQLGDRWQAAAERYEQRKAQQQAFDTEIAARRLNGELAQAEAEAVANSPADGAGLHEAMYGQVDPYTGQVVKAGLFDTLFGNFLKQVPDEIRPGLVARKEAFRAVGGRRMAGQQNQRRKQYEQDQVAEVQTAELSNITQSDPNDTAAFDASRQAGLDLIAKMDLDPRAKALAEADWLARSAKARMQALIAQDPRRAAEMLSAGPVASDGMGETVRSQLAGGAQGKEAAAKGQKTPDEMVAQAFGERSSPDSDTTIPLDAITYLQPGDLAALKAQANNATAAQMIGANARVMLAEQNAPAVIAATGKYPEEDPTAQDFVQVYGADLGPERFKLFRINTGIGKAYSDMHAASNQAIHAELRDAEPGPDGSWEERRRYEIKVGAAQLIMAAREADPAAYVSQLFRGDAPDWSKVKTPQEIQAAINWVWAAQKQLGFTRTLAVPQDLSDSLGARYVDESVPLQQRTIELSETLKAIRNPEARFTFAGQVFQSALARIRQNAANDPKISPAELEAQEKALQVNLLEMAEHPARVRFDAGSWWQKPLAAANDTVRLMANGATFGQADKFSAGMNSLFSDKSYDELLAAEQAETEDAEDRAGSAGTAANLLGGFVTGHGLQSAGLTFTGKFGAEALGGLRGVFARSATAAADGAVFGGVDAALNGRDIVPGVGSGVVFGLGGNALAEGLNAIGGQVARKLFGGPASDTVVNSSNAYPFQQRVGQKAAAADGLSTRQPSKPPTPEGASDQPVAEGSPGLATERDLTNEASGGQDLHLTYMSHWTAAQRAAADLKVKILTEAATVVSHAVRAGKSARKIFEDASVLIPFGSDIDHMIDLQLGGLHELSNFMPLDASVNRSLGAQIWHQIKDLPIGTVINKVTIGER</sequence>
<dbReference type="RefSeq" id="WP_320251712.1">
    <property type="nucleotide sequence ID" value="NZ_JAVIIQ010000012.1"/>
</dbReference>
<feature type="region of interest" description="Disordered" evidence="1">
    <location>
        <begin position="248"/>
        <end position="267"/>
    </location>
</feature>
<gene>
    <name evidence="2" type="ORF">RFM42_25090</name>
</gene>
<evidence type="ECO:0000313" key="2">
    <source>
        <dbReference type="EMBL" id="MDX8534290.1"/>
    </source>
</evidence>
<organism evidence="2 3">
    <name type="scientific">Mesorhizobium vachelliae</name>
    <dbReference type="NCBI Taxonomy" id="3072309"/>
    <lineage>
        <taxon>Bacteria</taxon>
        <taxon>Pseudomonadati</taxon>
        <taxon>Pseudomonadota</taxon>
        <taxon>Alphaproteobacteria</taxon>
        <taxon>Hyphomicrobiales</taxon>
        <taxon>Phyllobacteriaceae</taxon>
        <taxon>Mesorhizobium</taxon>
    </lineage>
</organism>
<evidence type="ECO:0000256" key="1">
    <source>
        <dbReference type="SAM" id="MobiDB-lite"/>
    </source>
</evidence>
<comment type="caution">
    <text evidence="2">The sequence shown here is derived from an EMBL/GenBank/DDBJ whole genome shotgun (WGS) entry which is preliminary data.</text>
</comment>
<name>A0ABU5A9D0_9HYPH</name>
<protein>
    <recommendedName>
        <fullName evidence="4">Large polyvalent protein associated domain-containing protein</fullName>
    </recommendedName>
</protein>
<reference evidence="2 3" key="1">
    <citation type="submission" date="2023-08" db="EMBL/GenBank/DDBJ databases">
        <title>Implementing the SeqCode for naming new Mesorhizobium species isolated from Vachellia karroo root nodules.</title>
        <authorList>
            <person name="Van Lill M."/>
        </authorList>
    </citation>
    <scope>NUCLEOTIDE SEQUENCE [LARGE SCALE GENOMIC DNA]</scope>
    <source>
        <strain evidence="2 3">VK25D</strain>
    </source>
</reference>
<feature type="region of interest" description="Disordered" evidence="1">
    <location>
        <begin position="751"/>
        <end position="789"/>
    </location>
</feature>
<evidence type="ECO:0008006" key="4">
    <source>
        <dbReference type="Google" id="ProtNLM"/>
    </source>
</evidence>
<evidence type="ECO:0000313" key="3">
    <source>
        <dbReference type="Proteomes" id="UP001285154"/>
    </source>
</evidence>
<dbReference type="EMBL" id="JAVIIQ010000012">
    <property type="protein sequence ID" value="MDX8534290.1"/>
    <property type="molecule type" value="Genomic_DNA"/>
</dbReference>
<proteinExistence type="predicted"/>
<keyword evidence="3" id="KW-1185">Reference proteome</keyword>